<dbReference type="Proteomes" id="UP000217696">
    <property type="component" value="Chromosome"/>
</dbReference>
<proteinExistence type="predicted"/>
<reference evidence="1 2" key="1">
    <citation type="submission" date="2015-12" db="EMBL/GenBank/DDBJ databases">
        <title>Genome sequence of Aneurinibacillus soli.</title>
        <authorList>
            <person name="Lee J.S."/>
            <person name="Lee K.C."/>
            <person name="Kim K.K."/>
            <person name="Lee B.W."/>
        </authorList>
    </citation>
    <scope>NUCLEOTIDE SEQUENCE [LARGE SCALE GENOMIC DNA]</scope>
    <source>
        <strain evidence="1 2">CB4</strain>
    </source>
</reference>
<name>A0A0U5BFY2_9BACL</name>
<dbReference type="EMBL" id="AP017312">
    <property type="protein sequence ID" value="BAU29581.1"/>
    <property type="molecule type" value="Genomic_DNA"/>
</dbReference>
<accession>A0A0U5BFY2</accession>
<dbReference type="InterPro" id="IPR035965">
    <property type="entry name" value="PAS-like_dom_sf"/>
</dbReference>
<dbReference type="KEGG" id="asoc:CB4_03792"/>
<protein>
    <submittedName>
        <fullName evidence="1">Uncharacterized protein</fullName>
    </submittedName>
</protein>
<keyword evidence="2" id="KW-1185">Reference proteome</keyword>
<dbReference type="AlphaFoldDB" id="A0A0U5BFY2"/>
<dbReference type="RefSeq" id="WP_157738064.1">
    <property type="nucleotide sequence ID" value="NZ_AP017312.1"/>
</dbReference>
<evidence type="ECO:0000313" key="1">
    <source>
        <dbReference type="EMBL" id="BAU29581.1"/>
    </source>
</evidence>
<organism evidence="1 2">
    <name type="scientific">Aneurinibacillus soli</name>
    <dbReference type="NCBI Taxonomy" id="1500254"/>
    <lineage>
        <taxon>Bacteria</taxon>
        <taxon>Bacillati</taxon>
        <taxon>Bacillota</taxon>
        <taxon>Bacilli</taxon>
        <taxon>Bacillales</taxon>
        <taxon>Paenibacillaceae</taxon>
        <taxon>Aneurinibacillus group</taxon>
        <taxon>Aneurinibacillus</taxon>
    </lineage>
</organism>
<sequence length="47" mass="5441">MKEQIIENIAFETGQEQFLQIIINSISDFVNLKDKDGRWLFANQAAI</sequence>
<gene>
    <name evidence="1" type="ORF">CB4_03792</name>
</gene>
<evidence type="ECO:0000313" key="2">
    <source>
        <dbReference type="Proteomes" id="UP000217696"/>
    </source>
</evidence>
<dbReference type="SUPFAM" id="SSF55785">
    <property type="entry name" value="PYP-like sensor domain (PAS domain)"/>
    <property type="match status" value="1"/>
</dbReference>